<evidence type="ECO:0000313" key="3">
    <source>
        <dbReference type="Proteomes" id="UP000198802"/>
    </source>
</evidence>
<dbReference type="PANTHER" id="PTHR46889">
    <property type="entry name" value="TRANSPOSASE INSF FOR INSERTION SEQUENCE IS3B-RELATED"/>
    <property type="match status" value="1"/>
</dbReference>
<dbReference type="Pfam" id="PF13683">
    <property type="entry name" value="rve_3"/>
    <property type="match status" value="1"/>
</dbReference>
<dbReference type="GO" id="GO:0015074">
    <property type="term" value="P:DNA integration"/>
    <property type="evidence" value="ECO:0007669"/>
    <property type="project" value="InterPro"/>
</dbReference>
<accession>A0A0S4QU85</accession>
<evidence type="ECO:0000313" key="2">
    <source>
        <dbReference type="EMBL" id="CUU59173.1"/>
    </source>
</evidence>
<evidence type="ECO:0000259" key="1">
    <source>
        <dbReference type="Pfam" id="PF13683"/>
    </source>
</evidence>
<dbReference type="InterPro" id="IPR050900">
    <property type="entry name" value="Transposase_IS3/IS150/IS904"/>
</dbReference>
<protein>
    <submittedName>
        <fullName evidence="2">Integrase core domain-containing protein</fullName>
    </submittedName>
</protein>
<name>A0A0S4QU85_9ACTN</name>
<sequence length="86" mass="10129">MYGGFDLGTCTPPWDHCPKEPGCEQERVNSKSFFAALKNEHVHRTVYPTREHARRDITRYIELRYNTTRRHSGLGYRTRARSTMTI</sequence>
<dbReference type="PANTHER" id="PTHR46889:SF4">
    <property type="entry name" value="TRANSPOSASE INSO FOR INSERTION SEQUENCE ELEMENT IS911B-RELATED"/>
    <property type="match status" value="1"/>
</dbReference>
<organism evidence="2 3">
    <name type="scientific">Parafrankia irregularis</name>
    <dbReference type="NCBI Taxonomy" id="795642"/>
    <lineage>
        <taxon>Bacteria</taxon>
        <taxon>Bacillati</taxon>
        <taxon>Actinomycetota</taxon>
        <taxon>Actinomycetes</taxon>
        <taxon>Frankiales</taxon>
        <taxon>Frankiaceae</taxon>
        <taxon>Parafrankia</taxon>
    </lineage>
</organism>
<gene>
    <name evidence="2" type="ORF">Ga0074812_12563</name>
</gene>
<dbReference type="Proteomes" id="UP000198802">
    <property type="component" value="Unassembled WGS sequence"/>
</dbReference>
<dbReference type="EMBL" id="FAOZ01000025">
    <property type="protein sequence ID" value="CUU59173.1"/>
    <property type="molecule type" value="Genomic_DNA"/>
</dbReference>
<proteinExistence type="predicted"/>
<dbReference type="InterPro" id="IPR001584">
    <property type="entry name" value="Integrase_cat-core"/>
</dbReference>
<dbReference type="AlphaFoldDB" id="A0A0S4QU85"/>
<dbReference type="RefSeq" id="WP_161934844.1">
    <property type="nucleotide sequence ID" value="NZ_FAOZ01000025.1"/>
</dbReference>
<keyword evidence="3" id="KW-1185">Reference proteome</keyword>
<feature type="domain" description="Integrase catalytic" evidence="1">
    <location>
        <begin position="20"/>
        <end position="78"/>
    </location>
</feature>
<reference evidence="3" key="1">
    <citation type="submission" date="2015-11" db="EMBL/GenBank/DDBJ databases">
        <authorList>
            <person name="Varghese N."/>
        </authorList>
    </citation>
    <scope>NUCLEOTIDE SEQUENCE [LARGE SCALE GENOMIC DNA]</scope>
    <source>
        <strain evidence="3">DSM 45899</strain>
    </source>
</reference>